<dbReference type="GeneID" id="24141194"/>
<evidence type="ECO:0000313" key="1">
    <source>
        <dbReference type="EMBL" id="KDO29637.1"/>
    </source>
</evidence>
<dbReference type="Proteomes" id="UP000030745">
    <property type="component" value="Unassembled WGS sequence"/>
</dbReference>
<gene>
    <name evidence="1" type="ORF">SPRG_19942</name>
</gene>
<dbReference type="AlphaFoldDB" id="A0A067CS72"/>
<accession>A0A067CS72</accession>
<evidence type="ECO:0000313" key="2">
    <source>
        <dbReference type="Proteomes" id="UP000030745"/>
    </source>
</evidence>
<dbReference type="VEuPathDB" id="FungiDB:SPRG_19942"/>
<name>A0A067CS72_SAPPC</name>
<proteinExistence type="predicted"/>
<organism evidence="1 2">
    <name type="scientific">Saprolegnia parasitica (strain CBS 223.65)</name>
    <dbReference type="NCBI Taxonomy" id="695850"/>
    <lineage>
        <taxon>Eukaryota</taxon>
        <taxon>Sar</taxon>
        <taxon>Stramenopiles</taxon>
        <taxon>Oomycota</taxon>
        <taxon>Saprolegniomycetes</taxon>
        <taxon>Saprolegniales</taxon>
        <taxon>Saprolegniaceae</taxon>
        <taxon>Saprolegnia</taxon>
    </lineage>
</organism>
<protein>
    <submittedName>
        <fullName evidence="1">Uncharacterized protein</fullName>
    </submittedName>
</protein>
<dbReference type="EMBL" id="KK583205">
    <property type="protein sequence ID" value="KDO29637.1"/>
    <property type="molecule type" value="Genomic_DNA"/>
</dbReference>
<sequence>KDASVRRVGHYVVRDVIGRKGRCTVRGSDSPRAFTHVCQKMNICAYVDCSMSRRCRPEALFKLLPWRRCRR</sequence>
<dbReference type="KEGG" id="spar:SPRG_19942"/>
<feature type="non-terminal residue" evidence="1">
    <location>
        <position position="1"/>
    </location>
</feature>
<keyword evidence="2" id="KW-1185">Reference proteome</keyword>
<dbReference type="RefSeq" id="XP_012199779.1">
    <property type="nucleotide sequence ID" value="XM_012344389.1"/>
</dbReference>
<reference evidence="1 2" key="1">
    <citation type="journal article" date="2013" name="PLoS Genet.">
        <title>Distinctive expansion of potential virulence genes in the genome of the oomycete fish pathogen Saprolegnia parasitica.</title>
        <authorList>
            <person name="Jiang R.H."/>
            <person name="de Bruijn I."/>
            <person name="Haas B.J."/>
            <person name="Belmonte R."/>
            <person name="Lobach L."/>
            <person name="Christie J."/>
            <person name="van den Ackerveken G."/>
            <person name="Bottin A."/>
            <person name="Bulone V."/>
            <person name="Diaz-Moreno S.M."/>
            <person name="Dumas B."/>
            <person name="Fan L."/>
            <person name="Gaulin E."/>
            <person name="Govers F."/>
            <person name="Grenville-Briggs L.J."/>
            <person name="Horner N.R."/>
            <person name="Levin J.Z."/>
            <person name="Mammella M."/>
            <person name="Meijer H.J."/>
            <person name="Morris P."/>
            <person name="Nusbaum C."/>
            <person name="Oome S."/>
            <person name="Phillips A.J."/>
            <person name="van Rooyen D."/>
            <person name="Rzeszutek E."/>
            <person name="Saraiva M."/>
            <person name="Secombes C.J."/>
            <person name="Seidl M.F."/>
            <person name="Snel B."/>
            <person name="Stassen J.H."/>
            <person name="Sykes S."/>
            <person name="Tripathy S."/>
            <person name="van den Berg H."/>
            <person name="Vega-Arreguin J.C."/>
            <person name="Wawra S."/>
            <person name="Young S.K."/>
            <person name="Zeng Q."/>
            <person name="Dieguez-Uribeondo J."/>
            <person name="Russ C."/>
            <person name="Tyler B.M."/>
            <person name="van West P."/>
        </authorList>
    </citation>
    <scope>NUCLEOTIDE SEQUENCE [LARGE SCALE GENOMIC DNA]</scope>
    <source>
        <strain evidence="1 2">CBS 223.65</strain>
    </source>
</reference>